<reference evidence="3 4" key="1">
    <citation type="journal article" date="2016" name="J. Microbiol.">
        <title>Dankookia rubra gen. nov., sp. nov., an alphaproteobacterium isolated from sediment of a shallow stream.</title>
        <authorList>
            <person name="Kim W.H."/>
            <person name="Kim D.H."/>
            <person name="Kang K."/>
            <person name="Ahn T.Y."/>
        </authorList>
    </citation>
    <scope>NUCLEOTIDE SEQUENCE [LARGE SCALE GENOMIC DNA]</scope>
    <source>
        <strain evidence="3 4">JCM30602</strain>
    </source>
</reference>
<comment type="caution">
    <text evidence="3">The sequence shown here is derived from an EMBL/GenBank/DDBJ whole genome shotgun (WGS) entry which is preliminary data.</text>
</comment>
<dbReference type="SUPFAM" id="SSF103088">
    <property type="entry name" value="OmpA-like"/>
    <property type="match status" value="1"/>
</dbReference>
<evidence type="ECO:0000313" key="4">
    <source>
        <dbReference type="Proteomes" id="UP000295096"/>
    </source>
</evidence>
<feature type="domain" description="OmpA-like" evidence="2">
    <location>
        <begin position="356"/>
        <end position="424"/>
    </location>
</feature>
<dbReference type="Proteomes" id="UP000295096">
    <property type="component" value="Unassembled WGS sequence"/>
</dbReference>
<protein>
    <submittedName>
        <fullName evidence="3">OmpA family protein</fullName>
    </submittedName>
</protein>
<dbReference type="RefSeq" id="WP_133290800.1">
    <property type="nucleotide sequence ID" value="NZ_SMSJ01000038.1"/>
</dbReference>
<feature type="compositionally biased region" description="Basic and acidic residues" evidence="1">
    <location>
        <begin position="405"/>
        <end position="423"/>
    </location>
</feature>
<evidence type="ECO:0000313" key="3">
    <source>
        <dbReference type="EMBL" id="TDH60455.1"/>
    </source>
</evidence>
<dbReference type="OrthoDB" id="7346415at2"/>
<dbReference type="Pfam" id="PF00691">
    <property type="entry name" value="OmpA"/>
    <property type="match status" value="1"/>
</dbReference>
<gene>
    <name evidence="3" type="ORF">E2C06_22220</name>
</gene>
<accession>A0A4V3A9T3</accession>
<evidence type="ECO:0000256" key="1">
    <source>
        <dbReference type="SAM" id="MobiDB-lite"/>
    </source>
</evidence>
<evidence type="ECO:0000259" key="2">
    <source>
        <dbReference type="Pfam" id="PF00691"/>
    </source>
</evidence>
<dbReference type="InterPro" id="IPR006665">
    <property type="entry name" value="OmpA-like"/>
</dbReference>
<name>A0A4V3A9T3_9PROT</name>
<proteinExistence type="predicted"/>
<dbReference type="Gene3D" id="3.30.1330.60">
    <property type="entry name" value="OmpA-like domain"/>
    <property type="match status" value="1"/>
</dbReference>
<dbReference type="EMBL" id="SMSJ01000038">
    <property type="protein sequence ID" value="TDH60455.1"/>
    <property type="molecule type" value="Genomic_DNA"/>
</dbReference>
<keyword evidence="4" id="KW-1185">Reference proteome</keyword>
<organism evidence="3 4">
    <name type="scientific">Dankookia rubra</name>
    <dbReference type="NCBI Taxonomy" id="1442381"/>
    <lineage>
        <taxon>Bacteria</taxon>
        <taxon>Pseudomonadati</taxon>
        <taxon>Pseudomonadota</taxon>
        <taxon>Alphaproteobacteria</taxon>
        <taxon>Acetobacterales</taxon>
        <taxon>Roseomonadaceae</taxon>
        <taxon>Dankookia</taxon>
    </lineage>
</organism>
<feature type="region of interest" description="Disordered" evidence="1">
    <location>
        <begin position="401"/>
        <end position="423"/>
    </location>
</feature>
<sequence length="445" mass="46688">MPISNSSGGVAPAEPHRRRAGLTGIPLRRLGNPIGRSTVLAVLLALGLAGCAAPPPPPQPPPAPVAAAPLPPREAQDLDAAVDSLATAVLARAELPPAAAGQPRRIVIDPLIDRATGAETRTTRAMARRIAAKLQGDAGFDLRPFTQASLDAKPLVLLGAISGVTAAGSLKDSTEEPGAYRIWAVLADLGSGKVVAHETAWVRTEAVDATPTEFHRDSPVWLPDRATAAYLKVCAAPAGAPIDPAWQRGLRASTLLAQATAAYEAREPARALSLYRAADKAGPTGRLQGLNGEYLTAHALGRTDEAEQAFGKLVDYGLAERNLGVKFLFAVGQTSFWPDKAISGPYPMWLRQIARRTATDNACLDVVGHASPTGPDALNDRLSLARAQRIKADLVAEQASLRPRTATEGRGAREPIVGNKRDDATDAVDRRVAFLPQSCGAVASR</sequence>
<dbReference type="InterPro" id="IPR036737">
    <property type="entry name" value="OmpA-like_sf"/>
</dbReference>
<dbReference type="AlphaFoldDB" id="A0A4V3A9T3"/>